<sequence length="95" mass="10661">MPESIQFPKTDAKMEPTTLELAQALAERLAIRPNDWHRLKSNRSARASEQAAAALVFLLNEHPEEALERLRQASGWLDRSISAPPCPTHGTRHPK</sequence>
<evidence type="ECO:0000313" key="1">
    <source>
        <dbReference type="EMBL" id="AOX02464.1"/>
    </source>
</evidence>
<proteinExistence type="predicted"/>
<dbReference type="STRING" id="1458985.BJP34_26190"/>
<evidence type="ECO:0000313" key="2">
    <source>
        <dbReference type="Proteomes" id="UP000177870"/>
    </source>
</evidence>
<dbReference type="AlphaFoldDB" id="A0A1D8TY11"/>
<dbReference type="InterPro" id="IPR045511">
    <property type="entry name" value="DUF6439"/>
</dbReference>
<dbReference type="Pfam" id="PF20035">
    <property type="entry name" value="DUF6439"/>
    <property type="match status" value="1"/>
</dbReference>
<dbReference type="RefSeq" id="WP_070394871.1">
    <property type="nucleotide sequence ID" value="NZ_CP017599.1"/>
</dbReference>
<organism evidence="1 2">
    <name type="scientific">Moorena producens PAL-8-15-08-1</name>
    <dbReference type="NCBI Taxonomy" id="1458985"/>
    <lineage>
        <taxon>Bacteria</taxon>
        <taxon>Bacillati</taxon>
        <taxon>Cyanobacteriota</taxon>
        <taxon>Cyanophyceae</taxon>
        <taxon>Coleofasciculales</taxon>
        <taxon>Coleofasciculaceae</taxon>
        <taxon>Moorena</taxon>
    </lineage>
</organism>
<dbReference type="OrthoDB" id="426353at2"/>
<name>A0A1D8TY11_9CYAN</name>
<accession>A0A1D8TY11</accession>
<reference evidence="2" key="1">
    <citation type="submission" date="2016-10" db="EMBL/GenBank/DDBJ databases">
        <title>Comparative genomics uncovers the prolific and rare metabolic potential of the cyanobacterial genus Moorea.</title>
        <authorList>
            <person name="Leao T."/>
            <person name="Castelao G."/>
            <person name="Korobeynikov A."/>
            <person name="Monroe E.A."/>
            <person name="Podell S."/>
            <person name="Glukhov E."/>
            <person name="Allen E."/>
            <person name="Gerwick W.H."/>
            <person name="Gerwick L."/>
        </authorList>
    </citation>
    <scope>NUCLEOTIDE SEQUENCE [LARGE SCALE GENOMIC DNA]</scope>
    <source>
        <strain evidence="2">PAL-8-15-08-1</strain>
    </source>
</reference>
<gene>
    <name evidence="1" type="ORF">BJP34_26190</name>
</gene>
<dbReference type="Proteomes" id="UP000177870">
    <property type="component" value="Chromosome"/>
</dbReference>
<protein>
    <submittedName>
        <fullName evidence="1">Uncharacterized protein</fullName>
    </submittedName>
</protein>
<dbReference type="KEGG" id="mpro:BJP34_26190"/>
<dbReference type="EMBL" id="CP017599">
    <property type="protein sequence ID" value="AOX02464.1"/>
    <property type="molecule type" value="Genomic_DNA"/>
</dbReference>